<dbReference type="InterPro" id="IPR008397">
    <property type="entry name" value="Alginate_lyase_dom"/>
</dbReference>
<dbReference type="Proteomes" id="UP001500392">
    <property type="component" value="Unassembled WGS sequence"/>
</dbReference>
<evidence type="ECO:0000259" key="7">
    <source>
        <dbReference type="Pfam" id="PF07940"/>
    </source>
</evidence>
<organism evidence="8 9">
    <name type="scientific">Zhongshania borealis</name>
    <dbReference type="NCBI Taxonomy" id="889488"/>
    <lineage>
        <taxon>Bacteria</taxon>
        <taxon>Pseudomonadati</taxon>
        <taxon>Pseudomonadota</taxon>
        <taxon>Gammaproteobacteria</taxon>
        <taxon>Cellvibrionales</taxon>
        <taxon>Spongiibacteraceae</taxon>
        <taxon>Zhongshania</taxon>
    </lineage>
</organism>
<feature type="signal peptide" evidence="5">
    <location>
        <begin position="1"/>
        <end position="23"/>
    </location>
</feature>
<dbReference type="EMBL" id="BAABDM010000005">
    <property type="protein sequence ID" value="GAA4099953.1"/>
    <property type="molecule type" value="Genomic_DNA"/>
</dbReference>
<keyword evidence="4" id="KW-0456">Lyase</keyword>
<feature type="domain" description="Alginate lyase" evidence="6">
    <location>
        <begin position="70"/>
        <end position="291"/>
    </location>
</feature>
<dbReference type="Pfam" id="PF05426">
    <property type="entry name" value="Alginate_lyase"/>
    <property type="match status" value="1"/>
</dbReference>
<dbReference type="Pfam" id="PF07940">
    <property type="entry name" value="Hepar_II_III_C"/>
    <property type="match status" value="1"/>
</dbReference>
<feature type="domain" description="Heparinase II/III-like C-terminal" evidence="7">
    <location>
        <begin position="376"/>
        <end position="638"/>
    </location>
</feature>
<protein>
    <recommendedName>
        <fullName evidence="10">Alginate lyase</fullName>
    </recommendedName>
</protein>
<dbReference type="Gene3D" id="1.50.10.100">
    <property type="entry name" value="Chondroitin AC/alginate lyase"/>
    <property type="match status" value="1"/>
</dbReference>
<sequence length="730" mass="80710">MVSNILRSILLGALVLSSAQLWATAPTSGLLLNSVEAKGISQQVAELPLLAKSVEAMAEGLNAFMSIDMDVPVPRDAGGGYTHERHKKNGQAIYEAATLYQVTGEQRYADFAVALLLRYADLYPKIGPHPEHKHQAPGKLFWQILNDAVWLVYVIQGYDQLQDVLTPEQKELIARNLLNPYVKYLSVDSSETFNKVHNHGTWAAAAVGMTGLVLGNQEYVDIALKGSAKDGHSGFLKQIEALFSPDGYYTEGPYYQRYALMPFVVFARALDRVQPQWDIFKYRDGVLLKAIYACINLSYNNLFFPLNDAIKDKGLDTIELVYGVDIAYALTKDKGLLSVAANQQQVIVSGDGLLVAQAIAAQQQQPFDYSSMLFRDGANGDEGGVAVLRSDDAKSALVVKAAGQGMGHGHFDRLGWLYYDHGNEIVSDYGAARYLNVVTKRGGVYLPENNTWAKQSIAHNTLVVDERSHFNGKLGKASESSAKVSVFSDKLNAVSVVEANAYPGVSFERTMGLIQTALLDSPLVLDLMTIRSSTKHQYDLPLHYAGQLTYISEQPKVALNTMETLGKKHGYQHLWKKGWLPVNGSAAQVTWLKGNRFYSLNTLLPKDSQILFAELGANDPEFNLRRENALVLRQTGRKDTHFVSVLESHGEYNGVREYTKQPTSQVRGLEHHVDKDLSLVLVELDGGARIVVAKADSVDPDQQHTLAFNGKRYQWRGHLAIFEESSNDGK</sequence>
<evidence type="ECO:0000256" key="3">
    <source>
        <dbReference type="ARBA" id="ARBA00022764"/>
    </source>
</evidence>
<dbReference type="Gene3D" id="2.70.98.70">
    <property type="match status" value="1"/>
</dbReference>
<evidence type="ECO:0000259" key="6">
    <source>
        <dbReference type="Pfam" id="PF05426"/>
    </source>
</evidence>
<keyword evidence="2 5" id="KW-0732">Signal</keyword>
<gene>
    <name evidence="8" type="ORF">GCM10022414_26650</name>
</gene>
<evidence type="ECO:0000313" key="9">
    <source>
        <dbReference type="Proteomes" id="UP001500392"/>
    </source>
</evidence>
<accession>A0ABP7WYI1</accession>
<evidence type="ECO:0000256" key="5">
    <source>
        <dbReference type="SAM" id="SignalP"/>
    </source>
</evidence>
<proteinExistence type="predicted"/>
<evidence type="ECO:0000256" key="2">
    <source>
        <dbReference type="ARBA" id="ARBA00022729"/>
    </source>
</evidence>
<evidence type="ECO:0000256" key="4">
    <source>
        <dbReference type="ARBA" id="ARBA00023239"/>
    </source>
</evidence>
<evidence type="ECO:0000313" key="8">
    <source>
        <dbReference type="EMBL" id="GAA4099953.1"/>
    </source>
</evidence>
<feature type="chain" id="PRO_5045667086" description="Alginate lyase" evidence="5">
    <location>
        <begin position="24"/>
        <end position="730"/>
    </location>
</feature>
<evidence type="ECO:0008006" key="10">
    <source>
        <dbReference type="Google" id="ProtNLM"/>
    </source>
</evidence>
<keyword evidence="3" id="KW-0574">Periplasm</keyword>
<reference evidence="9" key="1">
    <citation type="journal article" date="2019" name="Int. J. Syst. Evol. Microbiol.">
        <title>The Global Catalogue of Microorganisms (GCM) 10K type strain sequencing project: providing services to taxonomists for standard genome sequencing and annotation.</title>
        <authorList>
            <consortium name="The Broad Institute Genomics Platform"/>
            <consortium name="The Broad Institute Genome Sequencing Center for Infectious Disease"/>
            <person name="Wu L."/>
            <person name="Ma J."/>
        </authorList>
    </citation>
    <scope>NUCLEOTIDE SEQUENCE [LARGE SCALE GENOMIC DNA]</scope>
    <source>
        <strain evidence="9">JCM 17304</strain>
    </source>
</reference>
<dbReference type="PANTHER" id="PTHR39210:SF1">
    <property type="entry name" value="HEPARIN-SULFATE LYASE"/>
    <property type="match status" value="1"/>
</dbReference>
<dbReference type="SUPFAM" id="SSF48230">
    <property type="entry name" value="Chondroitin AC/alginate lyase"/>
    <property type="match status" value="1"/>
</dbReference>
<evidence type="ECO:0000256" key="1">
    <source>
        <dbReference type="ARBA" id="ARBA00004418"/>
    </source>
</evidence>
<comment type="caution">
    <text evidence="8">The sequence shown here is derived from an EMBL/GenBank/DDBJ whole genome shotgun (WGS) entry which is preliminary data.</text>
</comment>
<comment type="subcellular location">
    <subcellularLocation>
        <location evidence="1">Periplasm</location>
    </subcellularLocation>
</comment>
<keyword evidence="9" id="KW-1185">Reference proteome</keyword>
<name>A0ABP7WYI1_9GAMM</name>
<dbReference type="InterPro" id="IPR012480">
    <property type="entry name" value="Hepar_II_III_C"/>
</dbReference>
<dbReference type="PANTHER" id="PTHR39210">
    <property type="entry name" value="HEPARIN-SULFATE LYASE"/>
    <property type="match status" value="1"/>
</dbReference>
<dbReference type="InterPro" id="IPR008929">
    <property type="entry name" value="Chondroitin_lyas"/>
</dbReference>